<keyword evidence="1" id="KW-0732">Signal</keyword>
<dbReference type="RefSeq" id="WP_108114295.1">
    <property type="nucleotide sequence ID" value="NZ_QBKT01000003.1"/>
</dbReference>
<reference evidence="2 3" key="1">
    <citation type="submission" date="2018-04" db="EMBL/GenBank/DDBJ databases">
        <title>Genomic Encyclopedia of Archaeal and Bacterial Type Strains, Phase II (KMG-II): from individual species to whole genera.</title>
        <authorList>
            <person name="Goeker M."/>
        </authorList>
    </citation>
    <scope>NUCLEOTIDE SEQUENCE [LARGE SCALE GENOMIC DNA]</scope>
    <source>
        <strain evidence="2 3">DSM 25731</strain>
    </source>
</reference>
<dbReference type="EMBL" id="QBKT01000003">
    <property type="protein sequence ID" value="PTX62070.1"/>
    <property type="molecule type" value="Genomic_DNA"/>
</dbReference>
<keyword evidence="3" id="KW-1185">Reference proteome</keyword>
<dbReference type="OrthoDB" id="1345369at2"/>
<feature type="signal peptide" evidence="1">
    <location>
        <begin position="1"/>
        <end position="21"/>
    </location>
</feature>
<name>A0A2T6C178_9FLAO</name>
<dbReference type="AlphaFoldDB" id="A0A2T6C178"/>
<gene>
    <name evidence="2" type="ORF">C8N46_103168</name>
</gene>
<accession>A0A2T6C178</accession>
<organism evidence="2 3">
    <name type="scientific">Kordia periserrulae</name>
    <dbReference type="NCBI Taxonomy" id="701523"/>
    <lineage>
        <taxon>Bacteria</taxon>
        <taxon>Pseudomonadati</taxon>
        <taxon>Bacteroidota</taxon>
        <taxon>Flavobacteriia</taxon>
        <taxon>Flavobacteriales</taxon>
        <taxon>Flavobacteriaceae</taxon>
        <taxon>Kordia</taxon>
    </lineage>
</organism>
<dbReference type="Proteomes" id="UP000244090">
    <property type="component" value="Unassembled WGS sequence"/>
</dbReference>
<evidence type="ECO:0000256" key="1">
    <source>
        <dbReference type="SAM" id="SignalP"/>
    </source>
</evidence>
<protein>
    <submittedName>
        <fullName evidence="2">Uncharacterized protein</fullName>
    </submittedName>
</protein>
<evidence type="ECO:0000313" key="3">
    <source>
        <dbReference type="Proteomes" id="UP000244090"/>
    </source>
</evidence>
<comment type="caution">
    <text evidence="2">The sequence shown here is derived from an EMBL/GenBank/DDBJ whole genome shotgun (WGS) entry which is preliminary data.</text>
</comment>
<sequence>MKHFNVALVLVFILSFTLVNAQNDAKTDENKKTVYDYNTDATSKFSLITFGGVGYAIMDNENQPDYNLDASTADILLHYTIGNRWGIATGLGFNRLSGNGFDSAGNNFYHTRGTLKIPVLLSGNYNLSERVRLIGNIGLYAQTIIKDDFEFAGGVSVGDVYEGWGFGLQSGIGLSYNIDSKISLGIMINTQGDFNRGFKTEATTNPPVTQKIKSINTVGLLFNWNL</sequence>
<proteinExistence type="predicted"/>
<evidence type="ECO:0000313" key="2">
    <source>
        <dbReference type="EMBL" id="PTX62070.1"/>
    </source>
</evidence>
<feature type="chain" id="PRO_5015593833" evidence="1">
    <location>
        <begin position="22"/>
        <end position="226"/>
    </location>
</feature>